<organism evidence="1 2">
    <name type="scientific">Budvicia aquatica</name>
    <dbReference type="NCBI Taxonomy" id="82979"/>
    <lineage>
        <taxon>Bacteria</taxon>
        <taxon>Pseudomonadati</taxon>
        <taxon>Pseudomonadota</taxon>
        <taxon>Gammaproteobacteria</taxon>
        <taxon>Enterobacterales</taxon>
        <taxon>Budviciaceae</taxon>
        <taxon>Budvicia</taxon>
    </lineage>
</organism>
<reference evidence="1 2" key="1">
    <citation type="submission" date="2019-03" db="EMBL/GenBank/DDBJ databases">
        <authorList>
            <consortium name="Pathogen Informatics"/>
        </authorList>
    </citation>
    <scope>NUCLEOTIDE SEQUENCE [LARGE SCALE GENOMIC DNA]</scope>
    <source>
        <strain evidence="1 2">NCTC12282</strain>
    </source>
</reference>
<proteinExistence type="predicted"/>
<dbReference type="InterPro" id="IPR036629">
    <property type="entry name" value="YjbJ_sf"/>
</dbReference>
<dbReference type="AlphaFoldDB" id="A0A484ZK74"/>
<evidence type="ECO:0008006" key="3">
    <source>
        <dbReference type="Google" id="ProtNLM"/>
    </source>
</evidence>
<dbReference type="RefSeq" id="WP_407641173.1">
    <property type="nucleotide sequence ID" value="NZ_CAADJA010000002.1"/>
</dbReference>
<protein>
    <recommendedName>
        <fullName evidence="3">Stress-response protein</fullName>
    </recommendedName>
</protein>
<accession>A0A484ZK74</accession>
<dbReference type="Gene3D" id="1.10.1470.10">
    <property type="entry name" value="YjbJ"/>
    <property type="match status" value="1"/>
</dbReference>
<dbReference type="EMBL" id="CAADJA010000002">
    <property type="protein sequence ID" value="VFS47773.1"/>
    <property type="molecule type" value="Genomic_DNA"/>
</dbReference>
<dbReference type="Proteomes" id="UP000373449">
    <property type="component" value="Unassembled WGS sequence"/>
</dbReference>
<evidence type="ECO:0000313" key="1">
    <source>
        <dbReference type="EMBL" id="VFS47773.1"/>
    </source>
</evidence>
<dbReference type="SUPFAM" id="SSF69047">
    <property type="entry name" value="Hypothetical protein YjbJ"/>
    <property type="match status" value="1"/>
</dbReference>
<sequence>MMNSDIIVGRLKQWKGSFRLWWAEIADSEDEYFAGNSDWLSGILQEEY</sequence>
<gene>
    <name evidence="1" type="ORF">NCTC12282_02712</name>
</gene>
<evidence type="ECO:0000313" key="2">
    <source>
        <dbReference type="Proteomes" id="UP000373449"/>
    </source>
</evidence>
<name>A0A484ZK74_9GAMM</name>